<reference evidence="8 9" key="1">
    <citation type="submission" date="2020-10" db="EMBL/GenBank/DDBJ databases">
        <title>The Coptis chinensis genome and diversification of protoberbering-type alkaloids.</title>
        <authorList>
            <person name="Wang B."/>
            <person name="Shu S."/>
            <person name="Song C."/>
            <person name="Liu Y."/>
        </authorList>
    </citation>
    <scope>NUCLEOTIDE SEQUENCE [LARGE SCALE GENOMIC DNA]</scope>
    <source>
        <strain evidence="8">HL-2020</strain>
        <tissue evidence="8">Leaf</tissue>
    </source>
</reference>
<evidence type="ECO:0000256" key="3">
    <source>
        <dbReference type="ARBA" id="ARBA00022692"/>
    </source>
</evidence>
<dbReference type="AlphaFoldDB" id="A0A835IEH8"/>
<dbReference type="GO" id="GO:0016020">
    <property type="term" value="C:membrane"/>
    <property type="evidence" value="ECO:0007669"/>
    <property type="project" value="UniProtKB-SubCell"/>
</dbReference>
<feature type="transmembrane region" description="Helical" evidence="7">
    <location>
        <begin position="359"/>
        <end position="380"/>
    </location>
</feature>
<organism evidence="8 9">
    <name type="scientific">Coptis chinensis</name>
    <dbReference type="NCBI Taxonomy" id="261450"/>
    <lineage>
        <taxon>Eukaryota</taxon>
        <taxon>Viridiplantae</taxon>
        <taxon>Streptophyta</taxon>
        <taxon>Embryophyta</taxon>
        <taxon>Tracheophyta</taxon>
        <taxon>Spermatophyta</taxon>
        <taxon>Magnoliopsida</taxon>
        <taxon>Ranunculales</taxon>
        <taxon>Ranunculaceae</taxon>
        <taxon>Coptidoideae</taxon>
        <taxon>Coptis</taxon>
    </lineage>
</organism>
<feature type="transmembrane region" description="Helical" evidence="7">
    <location>
        <begin position="319"/>
        <end position="339"/>
    </location>
</feature>
<evidence type="ECO:0000256" key="4">
    <source>
        <dbReference type="ARBA" id="ARBA00022989"/>
    </source>
</evidence>
<gene>
    <name evidence="8" type="ORF">IFM89_029797</name>
</gene>
<proteinExistence type="inferred from homology"/>
<feature type="compositionally biased region" description="Basic and acidic residues" evidence="6">
    <location>
        <begin position="1"/>
        <end position="12"/>
    </location>
</feature>
<comment type="similarity">
    <text evidence="2">Belongs to the major facilitator superfamily. Proton-dependent oligopeptide transporter (POT/PTR) (TC 2.A.17) family.</text>
</comment>
<dbReference type="Pfam" id="PF00854">
    <property type="entry name" value="PTR2"/>
    <property type="match status" value="1"/>
</dbReference>
<dbReference type="InterPro" id="IPR000109">
    <property type="entry name" value="POT_fam"/>
</dbReference>
<keyword evidence="9" id="KW-1185">Reference proteome</keyword>
<accession>A0A835IEH8</accession>
<dbReference type="Gene3D" id="1.20.1250.20">
    <property type="entry name" value="MFS general substrate transporter like domains"/>
    <property type="match status" value="2"/>
</dbReference>
<feature type="transmembrane region" description="Helical" evidence="7">
    <location>
        <begin position="487"/>
        <end position="510"/>
    </location>
</feature>
<evidence type="ECO:0000256" key="7">
    <source>
        <dbReference type="SAM" id="Phobius"/>
    </source>
</evidence>
<feature type="region of interest" description="Disordered" evidence="6">
    <location>
        <begin position="1"/>
        <end position="23"/>
    </location>
</feature>
<dbReference type="GO" id="GO:0022857">
    <property type="term" value="F:transmembrane transporter activity"/>
    <property type="evidence" value="ECO:0007669"/>
    <property type="project" value="InterPro"/>
</dbReference>
<feature type="transmembrane region" description="Helical" evidence="7">
    <location>
        <begin position="96"/>
        <end position="115"/>
    </location>
</feature>
<feature type="transmembrane region" description="Helical" evidence="7">
    <location>
        <begin position="440"/>
        <end position="460"/>
    </location>
</feature>
<comment type="caution">
    <text evidence="8">The sequence shown here is derived from an EMBL/GenBank/DDBJ whole genome shotgun (WGS) entry which is preliminary data.</text>
</comment>
<sequence length="537" mass="59513">MDRIDAEEKMEVSLEQDTPLSSRPKGGLLTMPFIIANESFEKVASYGLMPNMIFYLMKGYRMSSANGTSVLQLWSALTNFTPILGAFLSDSYVGRFQVIAMGSLSSLLGVILLWLTAMIPRAKPPMGESPNSGQLALLFSSFVLMSIGAGGIRPFIVYIQDHLGWKLGFGIPVILMLLSALTFFFGYPLYVQVNANKSLFTGLAQVVAVTFKNRSLAYPVDGKYHYSKESNLVTPSKKLRFLNKACIIRDPENDITPDGSTSKPWNVCTVDQVEALKSLIRLLPIWSTGIIIYMTLTQSSLTVLQAYSMDRHLTSNFKIPAGSFSVFTVVTLTIWVAVYDRAIVPLLARFTGQPRGFSNLVRMGIGLVLSILAMVVAAVVEIIRRRTAINEGLDTKRGIVGMSAFWLVPQFCVGGLAEGLNAVGQVEFYYSQLPKNMSSVAMALFSLTNGFAGLLGSFLVKTVDRITKDGEKQSWVASNPNRGHYDYYYWFLAILSTANFIYFLLCCWVYGPSSEEVKPRVSDDQEHVKAEESYVYK</sequence>
<dbReference type="CDD" id="cd17416">
    <property type="entry name" value="MFS_NPF1_2"/>
    <property type="match status" value="1"/>
</dbReference>
<evidence type="ECO:0000313" key="8">
    <source>
        <dbReference type="EMBL" id="KAF9616500.1"/>
    </source>
</evidence>
<keyword evidence="3 7" id="KW-0812">Transmembrane</keyword>
<evidence type="ECO:0000256" key="2">
    <source>
        <dbReference type="ARBA" id="ARBA00005982"/>
    </source>
</evidence>
<evidence type="ECO:0000256" key="5">
    <source>
        <dbReference type="ARBA" id="ARBA00023136"/>
    </source>
</evidence>
<dbReference type="EMBL" id="JADFTS010000003">
    <property type="protein sequence ID" value="KAF9616500.1"/>
    <property type="molecule type" value="Genomic_DNA"/>
</dbReference>
<keyword evidence="5 7" id="KW-0472">Membrane</keyword>
<dbReference type="InterPro" id="IPR036259">
    <property type="entry name" value="MFS_trans_sf"/>
</dbReference>
<keyword evidence="4 7" id="KW-1133">Transmembrane helix</keyword>
<evidence type="ECO:0000313" key="9">
    <source>
        <dbReference type="Proteomes" id="UP000631114"/>
    </source>
</evidence>
<comment type="subcellular location">
    <subcellularLocation>
        <location evidence="1">Membrane</location>
        <topology evidence="1">Multi-pass membrane protein</topology>
    </subcellularLocation>
</comment>
<dbReference type="Proteomes" id="UP000631114">
    <property type="component" value="Unassembled WGS sequence"/>
</dbReference>
<feature type="transmembrane region" description="Helical" evidence="7">
    <location>
        <begin position="135"/>
        <end position="156"/>
    </location>
</feature>
<dbReference type="SUPFAM" id="SSF103473">
    <property type="entry name" value="MFS general substrate transporter"/>
    <property type="match status" value="1"/>
</dbReference>
<evidence type="ECO:0000256" key="6">
    <source>
        <dbReference type="SAM" id="MobiDB-lite"/>
    </source>
</evidence>
<evidence type="ECO:0000256" key="1">
    <source>
        <dbReference type="ARBA" id="ARBA00004141"/>
    </source>
</evidence>
<name>A0A835IEH8_9MAGN</name>
<feature type="transmembrane region" description="Helical" evidence="7">
    <location>
        <begin position="168"/>
        <end position="190"/>
    </location>
</feature>
<dbReference type="PANTHER" id="PTHR11654">
    <property type="entry name" value="OLIGOPEPTIDE TRANSPORTER-RELATED"/>
    <property type="match status" value="1"/>
</dbReference>
<protein>
    <submittedName>
        <fullName evidence="8">Uncharacterized protein</fullName>
    </submittedName>
</protein>
<dbReference type="OrthoDB" id="8904098at2759"/>
<feature type="transmembrane region" description="Helical" evidence="7">
    <location>
        <begin position="285"/>
        <end position="307"/>
    </location>
</feature>